<dbReference type="Proteomes" id="UP000095751">
    <property type="component" value="Unassembled WGS sequence"/>
</dbReference>
<keyword evidence="1" id="KW-0472">Membrane</keyword>
<dbReference type="EMBL" id="KV784353">
    <property type="protein sequence ID" value="OEU22760.1"/>
    <property type="molecule type" value="Genomic_DNA"/>
</dbReference>
<dbReference type="AlphaFoldDB" id="A0A1E7FX87"/>
<proteinExistence type="predicted"/>
<dbReference type="GO" id="GO:0008168">
    <property type="term" value="F:methyltransferase activity"/>
    <property type="evidence" value="ECO:0007669"/>
    <property type="project" value="UniProtKB-KW"/>
</dbReference>
<dbReference type="PANTHER" id="PTHR43591:SF24">
    <property type="entry name" value="2-METHOXY-6-POLYPRENYL-1,4-BENZOQUINOL METHYLASE, MITOCHONDRIAL"/>
    <property type="match status" value="1"/>
</dbReference>
<keyword evidence="2" id="KW-0808">Transferase</keyword>
<name>A0A1E7FX87_9STRA</name>
<keyword evidence="2" id="KW-0489">Methyltransferase</keyword>
<dbReference type="Gene3D" id="3.40.50.150">
    <property type="entry name" value="Vaccinia Virus protein VP39"/>
    <property type="match status" value="1"/>
</dbReference>
<dbReference type="Gene3D" id="2.20.130.10">
    <property type="entry name" value="CAC2371-like domains"/>
    <property type="match status" value="1"/>
</dbReference>
<dbReference type="PANTHER" id="PTHR43591">
    <property type="entry name" value="METHYLTRANSFERASE"/>
    <property type="match status" value="1"/>
</dbReference>
<keyword evidence="3" id="KW-1185">Reference proteome</keyword>
<dbReference type="KEGG" id="fcy:FRACYDRAFT_179597"/>
<keyword evidence="1" id="KW-1133">Transmembrane helix</keyword>
<dbReference type="InterPro" id="IPR029063">
    <property type="entry name" value="SAM-dependent_MTases_sf"/>
</dbReference>
<evidence type="ECO:0000256" key="1">
    <source>
        <dbReference type="SAM" id="Phobius"/>
    </source>
</evidence>
<dbReference type="OrthoDB" id="66144at2759"/>
<accession>A0A1E7FX87</accession>
<gene>
    <name evidence="2" type="ORF">FRACYDRAFT_179597</name>
</gene>
<evidence type="ECO:0000313" key="3">
    <source>
        <dbReference type="Proteomes" id="UP000095751"/>
    </source>
</evidence>
<sequence length="415" mass="46150">MFYSQSSSSSCRKILSISFIVLYVIITTTLLDSIITINGFSAQSCHISWKRKASNTKQGQRLSASGKGFEAISSEEKSDSLPLPPPPSPSSVRVLVEEPDKNNGRKIYSMPSLYDMAFGYRNFEEEVDFLLDQHRLLNEGNAPRRILELAAGPARHSIDALKSYSYVESATAIDNSAEMIEYAKEIATKELKYDEDNDDDDYDDTFLDKVDCFNYIQADMSNFTILDTTTTTSQSSSSSSSSSSPATSSDLLFDSAWILLGSLQHLTTNTQVISCFNCIHRVLQPGGTLILELPHPRETFSLVECTRNGWSVPLEDENGNTSGELKIIWGDDNDDFDPIKQVRQFTVSMELTGNHATISHVSEVVPMRHFTSQEIDALARIAGFEVMSMHGAVAHDVDVNDEDQSFRLVCVLQKQ</sequence>
<reference evidence="2 3" key="1">
    <citation type="submission" date="2016-09" db="EMBL/GenBank/DDBJ databases">
        <title>Extensive genetic diversity and differential bi-allelic expression allows diatom success in the polar Southern Ocean.</title>
        <authorList>
            <consortium name="DOE Joint Genome Institute"/>
            <person name="Mock T."/>
            <person name="Otillar R.P."/>
            <person name="Strauss J."/>
            <person name="Dupont C."/>
            <person name="Frickenhaus S."/>
            <person name="Maumus F."/>
            <person name="Mcmullan M."/>
            <person name="Sanges R."/>
            <person name="Schmutz J."/>
            <person name="Toseland A."/>
            <person name="Valas R."/>
            <person name="Veluchamy A."/>
            <person name="Ward B.J."/>
            <person name="Allen A."/>
            <person name="Barry K."/>
            <person name="Falciatore A."/>
            <person name="Ferrante M."/>
            <person name="Fortunato A.E."/>
            <person name="Gloeckner G."/>
            <person name="Gruber A."/>
            <person name="Hipkin R."/>
            <person name="Janech M."/>
            <person name="Kroth P."/>
            <person name="Leese F."/>
            <person name="Lindquist E."/>
            <person name="Lyon B.R."/>
            <person name="Martin J."/>
            <person name="Mayer C."/>
            <person name="Parker M."/>
            <person name="Quesneville H."/>
            <person name="Raymond J."/>
            <person name="Uhlig C."/>
            <person name="Valentin K.U."/>
            <person name="Worden A.Z."/>
            <person name="Armbrust E.V."/>
            <person name="Bowler C."/>
            <person name="Green B."/>
            <person name="Moulton V."/>
            <person name="Van Oosterhout C."/>
            <person name="Grigoriev I."/>
        </authorList>
    </citation>
    <scope>NUCLEOTIDE SEQUENCE [LARGE SCALE GENOMIC DNA]</scope>
    <source>
        <strain evidence="2 3">CCMP1102</strain>
    </source>
</reference>
<dbReference type="GO" id="GO:0032259">
    <property type="term" value="P:methylation"/>
    <property type="evidence" value="ECO:0007669"/>
    <property type="project" value="UniProtKB-KW"/>
</dbReference>
<organism evidence="2 3">
    <name type="scientific">Fragilariopsis cylindrus CCMP1102</name>
    <dbReference type="NCBI Taxonomy" id="635003"/>
    <lineage>
        <taxon>Eukaryota</taxon>
        <taxon>Sar</taxon>
        <taxon>Stramenopiles</taxon>
        <taxon>Ochrophyta</taxon>
        <taxon>Bacillariophyta</taxon>
        <taxon>Bacillariophyceae</taxon>
        <taxon>Bacillariophycidae</taxon>
        <taxon>Bacillariales</taxon>
        <taxon>Bacillariaceae</taxon>
        <taxon>Fragilariopsis</taxon>
    </lineage>
</organism>
<keyword evidence="1" id="KW-0812">Transmembrane</keyword>
<evidence type="ECO:0000313" key="2">
    <source>
        <dbReference type="EMBL" id="OEU22760.1"/>
    </source>
</evidence>
<protein>
    <submittedName>
        <fullName evidence="2">S-adenosyl-L-methionine-dependent methyltransferase</fullName>
    </submittedName>
</protein>
<dbReference type="SUPFAM" id="SSF53335">
    <property type="entry name" value="S-adenosyl-L-methionine-dependent methyltransferases"/>
    <property type="match status" value="1"/>
</dbReference>
<dbReference type="InParanoid" id="A0A1E7FX87"/>
<feature type="transmembrane region" description="Helical" evidence="1">
    <location>
        <begin position="20"/>
        <end position="40"/>
    </location>
</feature>